<dbReference type="InterPro" id="IPR000843">
    <property type="entry name" value="HTH_LacI"/>
</dbReference>
<proteinExistence type="predicted"/>
<organism evidence="6 7">
    <name type="scientific">Kineothrix sedimenti</name>
    <dbReference type="NCBI Taxonomy" id="3123317"/>
    <lineage>
        <taxon>Bacteria</taxon>
        <taxon>Bacillati</taxon>
        <taxon>Bacillota</taxon>
        <taxon>Clostridia</taxon>
        <taxon>Lachnospirales</taxon>
        <taxon>Lachnospiraceae</taxon>
        <taxon>Kineothrix</taxon>
    </lineage>
</organism>
<dbReference type="GO" id="GO:0003677">
    <property type="term" value="F:DNA binding"/>
    <property type="evidence" value="ECO:0007669"/>
    <property type="project" value="UniProtKB-KW"/>
</dbReference>
<keyword evidence="3 6" id="KW-0238">DNA-binding</keyword>
<dbReference type="InterPro" id="IPR046335">
    <property type="entry name" value="LacI/GalR-like_sensor"/>
</dbReference>
<dbReference type="Pfam" id="PF13377">
    <property type="entry name" value="Peripla_BP_3"/>
    <property type="match status" value="1"/>
</dbReference>
<dbReference type="PANTHER" id="PTHR30146:SF148">
    <property type="entry name" value="HTH-TYPE TRANSCRIPTIONAL REPRESSOR PURR-RELATED"/>
    <property type="match status" value="1"/>
</dbReference>
<dbReference type="SUPFAM" id="SSF53822">
    <property type="entry name" value="Periplasmic binding protein-like I"/>
    <property type="match status" value="1"/>
</dbReference>
<feature type="domain" description="HTH lacI-type" evidence="5">
    <location>
        <begin position="2"/>
        <end position="56"/>
    </location>
</feature>
<keyword evidence="1" id="KW-0678">Repressor</keyword>
<evidence type="ECO:0000256" key="1">
    <source>
        <dbReference type="ARBA" id="ARBA00022491"/>
    </source>
</evidence>
<dbReference type="Proteomes" id="UP001451571">
    <property type="component" value="Chromosome"/>
</dbReference>
<dbReference type="Gene3D" id="1.10.260.40">
    <property type="entry name" value="lambda repressor-like DNA-binding domains"/>
    <property type="match status" value="1"/>
</dbReference>
<keyword evidence="2" id="KW-0805">Transcription regulation</keyword>
<reference evidence="6 7" key="1">
    <citation type="submission" date="2024-02" db="EMBL/GenBank/DDBJ databases">
        <title>Bacterial strain from lacustrine sediment.</title>
        <authorList>
            <person name="Petit C."/>
            <person name="Fadhlaoui K."/>
        </authorList>
    </citation>
    <scope>NUCLEOTIDE SEQUENCE [LARGE SCALE GENOMIC DNA]</scope>
    <source>
        <strain evidence="6 7">IPX-CK</strain>
    </source>
</reference>
<keyword evidence="4" id="KW-0804">Transcription</keyword>
<gene>
    <name evidence="6" type="ORF">V6984_05460</name>
</gene>
<evidence type="ECO:0000256" key="2">
    <source>
        <dbReference type="ARBA" id="ARBA00023015"/>
    </source>
</evidence>
<sequence>MVSMKDISVACGVSVATVSKALNNHSDIGEETKEHIRKAAKEMGYFPNSAAKALKTNRTYNLGVLFVDDDQSGLKHDYFAYVLDSFKRTAEQRGYDMTFINCCKTRTNKMSYLEHAMYRGFDGVAIACIDFYDPEVVELVRSDIPVVTIDHLFNNRIAIISDNVKGMKDLLTFVYSKGHRRIAYIHGMDSAVTQSRLSSFYKTAEELGLEVPDEYIKEAAYRDTKGSFTQTQELLDLPNPPTCILYPDDFASFGGINAITERGLSIPQDISIAGYDGIRIGRHLEPQLTTLRQDTEQVGAKAAESLVNLIEHPKTTLIQQVVVEGEVFEGRSVGIII</sequence>
<evidence type="ECO:0000313" key="6">
    <source>
        <dbReference type="EMBL" id="XAH75210.1"/>
    </source>
</evidence>
<dbReference type="PANTHER" id="PTHR30146">
    <property type="entry name" value="LACI-RELATED TRANSCRIPTIONAL REPRESSOR"/>
    <property type="match status" value="1"/>
</dbReference>
<dbReference type="PROSITE" id="PS50932">
    <property type="entry name" value="HTH_LACI_2"/>
    <property type="match status" value="1"/>
</dbReference>
<name>A0ABZ3F092_9FIRM</name>
<dbReference type="EMBL" id="CP146256">
    <property type="protein sequence ID" value="XAH75210.1"/>
    <property type="molecule type" value="Genomic_DNA"/>
</dbReference>
<evidence type="ECO:0000256" key="4">
    <source>
        <dbReference type="ARBA" id="ARBA00023163"/>
    </source>
</evidence>
<dbReference type="Gene3D" id="3.40.50.2300">
    <property type="match status" value="2"/>
</dbReference>
<dbReference type="SMART" id="SM00354">
    <property type="entry name" value="HTH_LACI"/>
    <property type="match status" value="1"/>
</dbReference>
<keyword evidence="7" id="KW-1185">Reference proteome</keyword>
<dbReference type="RefSeq" id="WP_342758773.1">
    <property type="nucleotide sequence ID" value="NZ_CP146256.1"/>
</dbReference>
<dbReference type="InterPro" id="IPR028082">
    <property type="entry name" value="Peripla_BP_I"/>
</dbReference>
<evidence type="ECO:0000259" key="5">
    <source>
        <dbReference type="PROSITE" id="PS50932"/>
    </source>
</evidence>
<protein>
    <submittedName>
        <fullName evidence="6">LacI family DNA-binding transcriptional regulator</fullName>
    </submittedName>
</protein>
<dbReference type="SUPFAM" id="SSF47413">
    <property type="entry name" value="lambda repressor-like DNA-binding domains"/>
    <property type="match status" value="1"/>
</dbReference>
<dbReference type="Pfam" id="PF00356">
    <property type="entry name" value="LacI"/>
    <property type="match status" value="1"/>
</dbReference>
<dbReference type="CDD" id="cd06267">
    <property type="entry name" value="PBP1_LacI_sugar_binding-like"/>
    <property type="match status" value="1"/>
</dbReference>
<evidence type="ECO:0000256" key="3">
    <source>
        <dbReference type="ARBA" id="ARBA00023125"/>
    </source>
</evidence>
<evidence type="ECO:0000313" key="7">
    <source>
        <dbReference type="Proteomes" id="UP001451571"/>
    </source>
</evidence>
<dbReference type="CDD" id="cd01392">
    <property type="entry name" value="HTH_LacI"/>
    <property type="match status" value="1"/>
</dbReference>
<accession>A0ABZ3F092</accession>
<dbReference type="InterPro" id="IPR010982">
    <property type="entry name" value="Lambda_DNA-bd_dom_sf"/>
</dbReference>